<keyword evidence="2 5" id="KW-0689">Ribosomal protein</keyword>
<reference evidence="7" key="1">
    <citation type="submission" date="2017-02" db="EMBL/GenBank/DDBJ databases">
        <authorList>
            <person name="Varghese N."/>
            <person name="Submissions S."/>
        </authorList>
    </citation>
    <scope>NUCLEOTIDE SEQUENCE [LARGE SCALE GENOMIC DNA]</scope>
    <source>
        <strain evidence="7">DSM 16521</strain>
    </source>
</reference>
<dbReference type="GO" id="GO:0003735">
    <property type="term" value="F:structural constituent of ribosome"/>
    <property type="evidence" value="ECO:0007669"/>
    <property type="project" value="InterPro"/>
</dbReference>
<dbReference type="SUPFAM" id="SSF52161">
    <property type="entry name" value="Ribosomal protein L13"/>
    <property type="match status" value="1"/>
</dbReference>
<dbReference type="Pfam" id="PF00572">
    <property type="entry name" value="Ribosomal_L13"/>
    <property type="match status" value="1"/>
</dbReference>
<dbReference type="Gene3D" id="3.90.1180.10">
    <property type="entry name" value="Ribosomal protein L13"/>
    <property type="match status" value="1"/>
</dbReference>
<organism evidence="6 7">
    <name type="scientific">Carboxydocella sporoproducens DSM 16521</name>
    <dbReference type="NCBI Taxonomy" id="1121270"/>
    <lineage>
        <taxon>Bacteria</taxon>
        <taxon>Bacillati</taxon>
        <taxon>Bacillota</taxon>
        <taxon>Clostridia</taxon>
        <taxon>Eubacteriales</taxon>
        <taxon>Clostridiales Family XVI. Incertae Sedis</taxon>
        <taxon>Carboxydocella</taxon>
    </lineage>
</organism>
<name>A0A1T4SNG9_9FIRM</name>
<dbReference type="InterPro" id="IPR005822">
    <property type="entry name" value="Ribosomal_uL13"/>
</dbReference>
<evidence type="ECO:0000256" key="2">
    <source>
        <dbReference type="ARBA" id="ARBA00022980"/>
    </source>
</evidence>
<dbReference type="PANTHER" id="PTHR11545">
    <property type="entry name" value="RIBOSOMAL PROTEIN L13"/>
    <property type="match status" value="1"/>
</dbReference>
<comment type="function">
    <text evidence="5">This protein is one of the early assembly proteins of the 50S ribosomal subunit, although it is not seen to bind rRNA by itself. It is important during the early stages of 50S assembly.</text>
</comment>
<accession>A0A1T4SNG9</accession>
<dbReference type="RefSeq" id="WP_078666705.1">
    <property type="nucleotide sequence ID" value="NZ_FUXM01000074.1"/>
</dbReference>
<dbReference type="CDD" id="cd00392">
    <property type="entry name" value="Ribosomal_L13"/>
    <property type="match status" value="1"/>
</dbReference>
<gene>
    <name evidence="5" type="primary">rplM</name>
    <name evidence="6" type="ORF">SAMN02745885_02783</name>
</gene>
<evidence type="ECO:0000256" key="5">
    <source>
        <dbReference type="HAMAP-Rule" id="MF_01366"/>
    </source>
</evidence>
<evidence type="ECO:0000313" key="6">
    <source>
        <dbReference type="EMBL" id="SKA29834.1"/>
    </source>
</evidence>
<comment type="similarity">
    <text evidence="1 5">Belongs to the universal ribosomal protein uL13 family.</text>
</comment>
<dbReference type="InterPro" id="IPR036899">
    <property type="entry name" value="Ribosomal_uL13_sf"/>
</dbReference>
<dbReference type="Proteomes" id="UP000189933">
    <property type="component" value="Unassembled WGS sequence"/>
</dbReference>
<dbReference type="GO" id="GO:0017148">
    <property type="term" value="P:negative regulation of translation"/>
    <property type="evidence" value="ECO:0007669"/>
    <property type="project" value="TreeGrafter"/>
</dbReference>
<comment type="subunit">
    <text evidence="5">Part of the 50S ribosomal subunit.</text>
</comment>
<evidence type="ECO:0000313" key="7">
    <source>
        <dbReference type="Proteomes" id="UP000189933"/>
    </source>
</evidence>
<dbReference type="PANTHER" id="PTHR11545:SF2">
    <property type="entry name" value="LARGE RIBOSOMAL SUBUNIT PROTEIN UL13M"/>
    <property type="match status" value="1"/>
</dbReference>
<keyword evidence="7" id="KW-1185">Reference proteome</keyword>
<protein>
    <recommendedName>
        <fullName evidence="4 5">Large ribosomal subunit protein uL13</fullName>
    </recommendedName>
</protein>
<dbReference type="InterPro" id="IPR005823">
    <property type="entry name" value="Ribosomal_uL13_bac-type"/>
</dbReference>
<dbReference type="AlphaFoldDB" id="A0A1T4SNG9"/>
<dbReference type="GO" id="GO:0003729">
    <property type="term" value="F:mRNA binding"/>
    <property type="evidence" value="ECO:0007669"/>
    <property type="project" value="TreeGrafter"/>
</dbReference>
<evidence type="ECO:0000256" key="3">
    <source>
        <dbReference type="ARBA" id="ARBA00023274"/>
    </source>
</evidence>
<dbReference type="GO" id="GO:0022625">
    <property type="term" value="C:cytosolic large ribosomal subunit"/>
    <property type="evidence" value="ECO:0007669"/>
    <property type="project" value="TreeGrafter"/>
</dbReference>
<proteinExistence type="inferred from homology"/>
<dbReference type="EMBL" id="FUXM01000074">
    <property type="protein sequence ID" value="SKA29834.1"/>
    <property type="molecule type" value="Genomic_DNA"/>
</dbReference>
<dbReference type="OrthoDB" id="9801330at2"/>
<dbReference type="HAMAP" id="MF_01366">
    <property type="entry name" value="Ribosomal_uL13"/>
    <property type="match status" value="1"/>
</dbReference>
<dbReference type="PIRSF" id="PIRSF002181">
    <property type="entry name" value="Ribosomal_L13"/>
    <property type="match status" value="1"/>
</dbReference>
<dbReference type="FunFam" id="3.90.1180.10:FF:000001">
    <property type="entry name" value="50S ribosomal protein L13"/>
    <property type="match status" value="1"/>
</dbReference>
<evidence type="ECO:0000256" key="4">
    <source>
        <dbReference type="ARBA" id="ARBA00035201"/>
    </source>
</evidence>
<dbReference type="NCBIfam" id="TIGR01066">
    <property type="entry name" value="rplM_bact"/>
    <property type="match status" value="1"/>
</dbReference>
<sequence>MTTYMAKPQEVQRKWYILDATGKPLGRLASEAARLLRGKHKPIYTPHVDTGDHVIIINAEKVVLTGKKLDQKKWQRHSGYPGGFKSTDYRTLLQTKPELAVQLAVKGMLPHNRLGDKMLKKLRVYRGSQHPHQAQQPELWVGQE</sequence>
<evidence type="ECO:0000256" key="1">
    <source>
        <dbReference type="ARBA" id="ARBA00006227"/>
    </source>
</evidence>
<keyword evidence="3 5" id="KW-0687">Ribonucleoprotein</keyword>
<dbReference type="GO" id="GO:0006412">
    <property type="term" value="P:translation"/>
    <property type="evidence" value="ECO:0007669"/>
    <property type="project" value="UniProtKB-UniRule"/>
</dbReference>